<reference evidence="2 3" key="1">
    <citation type="submission" date="2020-07" db="EMBL/GenBank/DDBJ databases">
        <title>Definition of the novel symbiovar canariense within Mesorhizobium novociceri, a new species of genus Mesorhizobium nodulating Cicer canariense in the Caldera de Taburiente National Park (La Palma, Canary Islands).</title>
        <authorList>
            <person name="Leon-Barrios M."/>
            <person name="Perez-Yepez J."/>
            <person name="Flores-Felix J.D."/>
            <person name="Ramirez-Baena M.H."/>
            <person name="Pulido-Suarez L."/>
            <person name="Igual J.M."/>
            <person name="Velazquez E."/>
            <person name="Peix A."/>
        </authorList>
    </citation>
    <scope>NUCLEOTIDE SEQUENCE [LARGE SCALE GENOMIC DNA]</scope>
    <source>
        <strain evidence="2 3">CCANP35</strain>
    </source>
</reference>
<name>A0A838B832_9HYPH</name>
<proteinExistence type="predicted"/>
<dbReference type="SUPFAM" id="SSF53335">
    <property type="entry name" value="S-adenosyl-L-methionine-dependent methyltransferases"/>
    <property type="match status" value="1"/>
</dbReference>
<dbReference type="PANTHER" id="PTHR36973">
    <property type="entry name" value="SLL1456 PROTEIN-RELATED"/>
    <property type="match status" value="1"/>
</dbReference>
<evidence type="ECO:0000313" key="2">
    <source>
        <dbReference type="EMBL" id="MBA1142333.1"/>
    </source>
</evidence>
<accession>A0A838B832</accession>
<sequence>MEIFRPSKETFPMSMQRLWQELLERVREPVSSLKLHRQIVSLLQKPNPVILDIGCNDGTDTRRFLRLCPRAQLYCFEPDPRAAARFKKYMELYLDKVRLFEIAISSRNGSIDFHPSNGDGSAKEWDRSGSIRRPKNHLVEHDWVRFDHPIPVETRRLDDWCSEANLNKIDFIWMDVQGAESDVIAGATRTLSNTRFLYTEYSDQELYEGQLSLQAILDLLPSFEVVTCYPRGVEGDVLLRNTSL</sequence>
<protein>
    <submittedName>
        <fullName evidence="2">FkbM family methyltransferase</fullName>
    </submittedName>
</protein>
<dbReference type="Proteomes" id="UP000558284">
    <property type="component" value="Unassembled WGS sequence"/>
</dbReference>
<keyword evidence="3" id="KW-1185">Reference proteome</keyword>
<dbReference type="PANTHER" id="PTHR36973:SF4">
    <property type="entry name" value="NODULATION PROTEIN"/>
    <property type="match status" value="1"/>
</dbReference>
<feature type="domain" description="Methyltransferase FkbM" evidence="1">
    <location>
        <begin position="52"/>
        <end position="221"/>
    </location>
</feature>
<dbReference type="AlphaFoldDB" id="A0A838B832"/>
<evidence type="ECO:0000259" key="1">
    <source>
        <dbReference type="Pfam" id="PF05050"/>
    </source>
</evidence>
<organism evidence="2 3">
    <name type="scientific">Mesorhizobium neociceri</name>
    <dbReference type="NCBI Taxonomy" id="1307853"/>
    <lineage>
        <taxon>Bacteria</taxon>
        <taxon>Pseudomonadati</taxon>
        <taxon>Pseudomonadota</taxon>
        <taxon>Alphaproteobacteria</taxon>
        <taxon>Hyphomicrobiales</taxon>
        <taxon>Phyllobacteriaceae</taxon>
        <taxon>Mesorhizobium</taxon>
    </lineage>
</organism>
<dbReference type="GO" id="GO:0032259">
    <property type="term" value="P:methylation"/>
    <property type="evidence" value="ECO:0007669"/>
    <property type="project" value="UniProtKB-KW"/>
</dbReference>
<keyword evidence="2" id="KW-0808">Transferase</keyword>
<keyword evidence="2" id="KW-0489">Methyltransferase</keyword>
<dbReference type="InterPro" id="IPR029063">
    <property type="entry name" value="SAM-dependent_MTases_sf"/>
</dbReference>
<evidence type="ECO:0000313" key="3">
    <source>
        <dbReference type="Proteomes" id="UP000558284"/>
    </source>
</evidence>
<dbReference type="GO" id="GO:0008171">
    <property type="term" value="F:O-methyltransferase activity"/>
    <property type="evidence" value="ECO:0007669"/>
    <property type="project" value="TreeGrafter"/>
</dbReference>
<dbReference type="InterPro" id="IPR053188">
    <property type="entry name" value="FkbM_Methyltransferase"/>
</dbReference>
<dbReference type="CDD" id="cd02440">
    <property type="entry name" value="AdoMet_MTases"/>
    <property type="match status" value="1"/>
</dbReference>
<dbReference type="InterPro" id="IPR006342">
    <property type="entry name" value="FkbM_mtfrase"/>
</dbReference>
<dbReference type="EMBL" id="JACDTY010000009">
    <property type="protein sequence ID" value="MBA1142333.1"/>
    <property type="molecule type" value="Genomic_DNA"/>
</dbReference>
<gene>
    <name evidence="2" type="ORF">H0241_18955</name>
</gene>
<dbReference type="NCBIfam" id="TIGR01444">
    <property type="entry name" value="fkbM_fam"/>
    <property type="match status" value="1"/>
</dbReference>
<dbReference type="Pfam" id="PF05050">
    <property type="entry name" value="Methyltransf_21"/>
    <property type="match status" value="1"/>
</dbReference>
<comment type="caution">
    <text evidence="2">The sequence shown here is derived from an EMBL/GenBank/DDBJ whole genome shotgun (WGS) entry which is preliminary data.</text>
</comment>
<dbReference type="Gene3D" id="3.40.50.150">
    <property type="entry name" value="Vaccinia Virus protein VP39"/>
    <property type="match status" value="1"/>
</dbReference>